<comment type="subcellular location">
    <subcellularLocation>
        <location evidence="1">Golgi apparatus membrane</location>
        <topology evidence="1">Single-pass type II membrane protein</topology>
    </subcellularLocation>
</comment>
<dbReference type="AlphaFoldDB" id="A0A2K5NMM4"/>
<gene>
    <name evidence="14" type="primary">B4GALNT2</name>
</gene>
<protein>
    <submittedName>
        <fullName evidence="14">Beta-1,4-N-acetyl-galactosaminyltransferase 2 (SID blood group)</fullName>
    </submittedName>
</protein>
<dbReference type="GO" id="GO:0006047">
    <property type="term" value="P:UDP-N-acetylglucosamine metabolic process"/>
    <property type="evidence" value="ECO:0007669"/>
    <property type="project" value="Ensembl"/>
</dbReference>
<dbReference type="Bgee" id="ENSCATG00000041984">
    <property type="expression patterns" value="Expressed in colon and 1 other cell type or tissue"/>
</dbReference>
<evidence type="ECO:0000256" key="9">
    <source>
        <dbReference type="ARBA" id="ARBA00023034"/>
    </source>
</evidence>
<dbReference type="InterPro" id="IPR029044">
    <property type="entry name" value="Nucleotide-diphossugar_trans"/>
</dbReference>
<dbReference type="GO" id="GO:0008376">
    <property type="term" value="F:acetylgalactosaminyltransferase activity"/>
    <property type="evidence" value="ECO:0007669"/>
    <property type="project" value="Ensembl"/>
</dbReference>
<dbReference type="GO" id="GO:0019276">
    <property type="term" value="P:UDP-N-acetylgalactosamine metabolic process"/>
    <property type="evidence" value="ECO:0007669"/>
    <property type="project" value="Ensembl"/>
</dbReference>
<evidence type="ECO:0000256" key="12">
    <source>
        <dbReference type="SAM" id="Phobius"/>
    </source>
</evidence>
<evidence type="ECO:0000256" key="1">
    <source>
        <dbReference type="ARBA" id="ARBA00004323"/>
    </source>
</evidence>
<evidence type="ECO:0000313" key="15">
    <source>
        <dbReference type="Proteomes" id="UP000233060"/>
    </source>
</evidence>
<dbReference type="GeneTree" id="ENSGT00390000006679"/>
<evidence type="ECO:0000256" key="11">
    <source>
        <dbReference type="ARBA" id="ARBA00023157"/>
    </source>
</evidence>
<keyword evidence="5" id="KW-0808">Transferase</keyword>
<dbReference type="SUPFAM" id="SSF53448">
    <property type="entry name" value="Nucleotide-diphospho-sugar transferases"/>
    <property type="match status" value="1"/>
</dbReference>
<dbReference type="CDD" id="cd00761">
    <property type="entry name" value="Glyco_tranf_GTA_type"/>
    <property type="match status" value="1"/>
</dbReference>
<comment type="subunit">
    <text evidence="3">Homodimer; disulfide-linked.</text>
</comment>
<dbReference type="Ensembl" id="ENSCATT00000062927.1">
    <property type="protein sequence ID" value="ENSCATP00000038620.1"/>
    <property type="gene ID" value="ENSCATG00000041984.1"/>
</dbReference>
<evidence type="ECO:0000256" key="4">
    <source>
        <dbReference type="ARBA" id="ARBA00022676"/>
    </source>
</evidence>
<dbReference type="GO" id="GO:0022408">
    <property type="term" value="P:negative regulation of cell-cell adhesion"/>
    <property type="evidence" value="ECO:0007669"/>
    <property type="project" value="Ensembl"/>
</dbReference>
<evidence type="ECO:0000256" key="6">
    <source>
        <dbReference type="ARBA" id="ARBA00022692"/>
    </source>
</evidence>
<accession>A0A2K5NMM4</accession>
<dbReference type="PANTHER" id="PTHR15046">
    <property type="entry name" value="GLYCO_TRANS_2-LIKE DOMAIN-CONTAINING PROTEIN"/>
    <property type="match status" value="1"/>
</dbReference>
<keyword evidence="10 12" id="KW-0472">Membrane</keyword>
<keyword evidence="11" id="KW-1015">Disulfide bond</keyword>
<name>A0A2K5NMM4_CERAT</name>
<dbReference type="GO" id="GO:0017038">
    <property type="term" value="P:protein import"/>
    <property type="evidence" value="ECO:0007669"/>
    <property type="project" value="Ensembl"/>
</dbReference>
<keyword evidence="6 12" id="KW-0812">Transmembrane</keyword>
<dbReference type="GO" id="GO:1901137">
    <property type="term" value="P:carbohydrate derivative biosynthetic process"/>
    <property type="evidence" value="ECO:0007669"/>
    <property type="project" value="UniProtKB-ARBA"/>
</dbReference>
<feature type="domain" description="Glycosyltransferase 2-like" evidence="13">
    <location>
        <begin position="283"/>
        <end position="389"/>
    </location>
</feature>
<evidence type="ECO:0000256" key="8">
    <source>
        <dbReference type="ARBA" id="ARBA00022989"/>
    </source>
</evidence>
<reference evidence="14" key="2">
    <citation type="submission" date="2025-09" db="UniProtKB">
        <authorList>
            <consortium name="Ensembl"/>
        </authorList>
    </citation>
    <scope>IDENTIFICATION</scope>
</reference>
<proteinExistence type="inferred from homology"/>
<dbReference type="GO" id="GO:0098528">
    <property type="term" value="P:skeletal muscle fiber differentiation"/>
    <property type="evidence" value="ECO:0007669"/>
    <property type="project" value="Ensembl"/>
</dbReference>
<dbReference type="GO" id="GO:0000139">
    <property type="term" value="C:Golgi membrane"/>
    <property type="evidence" value="ECO:0007669"/>
    <property type="project" value="UniProtKB-SubCell"/>
</dbReference>
<keyword evidence="4" id="KW-0328">Glycosyltransferase</keyword>
<comment type="similarity">
    <text evidence="2">Belongs to the glycosyltransferase 2 family.</text>
</comment>
<dbReference type="Proteomes" id="UP000233060">
    <property type="component" value="Unassembled WGS sequence"/>
</dbReference>
<organism evidence="14 15">
    <name type="scientific">Cercocebus atys</name>
    <name type="common">Sooty mangabey</name>
    <name type="synonym">Cercocebus torquatus atys</name>
    <dbReference type="NCBI Taxonomy" id="9531"/>
    <lineage>
        <taxon>Eukaryota</taxon>
        <taxon>Metazoa</taxon>
        <taxon>Chordata</taxon>
        <taxon>Craniata</taxon>
        <taxon>Vertebrata</taxon>
        <taxon>Euteleostomi</taxon>
        <taxon>Mammalia</taxon>
        <taxon>Eutheria</taxon>
        <taxon>Euarchontoglires</taxon>
        <taxon>Primates</taxon>
        <taxon>Haplorrhini</taxon>
        <taxon>Catarrhini</taxon>
        <taxon>Cercopithecidae</taxon>
        <taxon>Cercopithecinae</taxon>
        <taxon>Cercocebus</taxon>
    </lineage>
</organism>
<evidence type="ECO:0000259" key="13">
    <source>
        <dbReference type="Pfam" id="PF00535"/>
    </source>
</evidence>
<keyword evidence="15" id="KW-1185">Reference proteome</keyword>
<keyword evidence="8 12" id="KW-1133">Transmembrane helix</keyword>
<dbReference type="PANTHER" id="PTHR15046:SF2">
    <property type="entry name" value="BETA-1,4 N-ACETYLGALACTOSAMINYLTRANSFERASE 2"/>
    <property type="match status" value="1"/>
</dbReference>
<evidence type="ECO:0000256" key="10">
    <source>
        <dbReference type="ARBA" id="ARBA00023136"/>
    </source>
</evidence>
<keyword evidence="9" id="KW-0333">Golgi apparatus</keyword>
<dbReference type="STRING" id="9531.ENSCATP00000038620"/>
<evidence type="ECO:0000313" key="14">
    <source>
        <dbReference type="Ensembl" id="ENSCATP00000038620.1"/>
    </source>
</evidence>
<dbReference type="FunFam" id="3.90.550.10:FF:000076">
    <property type="entry name" value="Beta-1,4 N-acetylgalactosaminyltransferase"/>
    <property type="match status" value="1"/>
</dbReference>
<dbReference type="Pfam" id="PF00535">
    <property type="entry name" value="Glycos_transf_2"/>
    <property type="match status" value="1"/>
</dbReference>
<evidence type="ECO:0000256" key="7">
    <source>
        <dbReference type="ARBA" id="ARBA00022968"/>
    </source>
</evidence>
<evidence type="ECO:0000256" key="5">
    <source>
        <dbReference type="ARBA" id="ARBA00022679"/>
    </source>
</evidence>
<dbReference type="InterPro" id="IPR001173">
    <property type="entry name" value="Glyco_trans_2-like"/>
</dbReference>
<keyword evidence="7" id="KW-0735">Signal-anchor</keyword>
<feature type="transmembrane region" description="Helical" evidence="12">
    <location>
        <begin position="59"/>
        <end position="82"/>
    </location>
</feature>
<sequence>GNAGFPNVSRGRPSVRISSELRGSGLAVCLELRGADRAWGPFAAHGRNRRQGYVARVSVALKILVIIWDLALLVLCFGKHLFSSLKARAPKSCPGSVLMLPLRRSFHFFPSFWFSFPFPPSLPSVPSRRLFSFSLEGLPRPLPLLAQPNLPFGYPVHGVEVMPLHTVPIPGLQFEGPDAPIYEVTLTASLGTLNTLADVPDSVVQGRGQKQLTISTSDRKLLNFILQHVTYTSTGYQHQKVDIVSLESRSSVAKFPVTIRHPVIPKLYDPGPERKLRNLVTIATKTFLRPHKLMIMLRSIREYYPDLTVIVADDSKKPLEIKDNHVEYYTMPFGKGWFAGRNLAISQVTTKYVLWVDDDFLFNEKTKIEVLVDVLEKTELDVVGGSVLGNVFQFKLLLEQSENGACLHKRTGFFQPLDGFPNCVVTSGVVNFFLAHTERLQRVGFDPRLQRVAHSEFFIDGLGTLLVGSCPEVIIGHQSRSPVVDSELAALEKTYNTYRSNTLAQVQFKLALQYFKNHLQCAT</sequence>
<evidence type="ECO:0000256" key="3">
    <source>
        <dbReference type="ARBA" id="ARBA00011748"/>
    </source>
</evidence>
<reference evidence="14" key="1">
    <citation type="submission" date="2025-08" db="UniProtKB">
        <authorList>
            <consortium name="Ensembl"/>
        </authorList>
    </citation>
    <scope>IDENTIFICATION</scope>
</reference>
<evidence type="ECO:0000256" key="2">
    <source>
        <dbReference type="ARBA" id="ARBA00006739"/>
    </source>
</evidence>
<dbReference type="Gene3D" id="3.90.550.10">
    <property type="entry name" value="Spore Coat Polysaccharide Biosynthesis Protein SpsA, Chain A"/>
    <property type="match status" value="1"/>
</dbReference>
<dbReference type="GO" id="GO:0043403">
    <property type="term" value="P:skeletal muscle tissue regeneration"/>
    <property type="evidence" value="ECO:0007669"/>
    <property type="project" value="Ensembl"/>
</dbReference>